<dbReference type="Gene3D" id="3.30.360.10">
    <property type="entry name" value="Dihydrodipicolinate Reductase, domain 2"/>
    <property type="match status" value="1"/>
</dbReference>
<evidence type="ECO:0000259" key="2">
    <source>
        <dbReference type="Pfam" id="PF01408"/>
    </source>
</evidence>
<proteinExistence type="predicted"/>
<dbReference type="EMBL" id="CP091092">
    <property type="protein sequence ID" value="WFN36793.1"/>
    <property type="molecule type" value="Genomic_DNA"/>
</dbReference>
<evidence type="ECO:0000313" key="4">
    <source>
        <dbReference type="EMBL" id="WFN36793.1"/>
    </source>
</evidence>
<dbReference type="Pfam" id="PF01408">
    <property type="entry name" value="GFO_IDH_MocA"/>
    <property type="match status" value="1"/>
</dbReference>
<dbReference type="InterPro" id="IPR000683">
    <property type="entry name" value="Gfo/Idh/MocA-like_OxRdtase_N"/>
</dbReference>
<keyword evidence="1" id="KW-0560">Oxidoreductase</keyword>
<reference evidence="4" key="1">
    <citation type="submission" date="2022-01" db="EMBL/GenBank/DDBJ databases">
        <title>Complete genome of Methanomicrobium antiquum DSM 21220.</title>
        <authorList>
            <person name="Chen S.-C."/>
            <person name="You Y.-T."/>
            <person name="Zhou Y.-Z."/>
            <person name="Lai M.-C."/>
        </authorList>
    </citation>
    <scope>NUCLEOTIDE SEQUENCE</scope>
    <source>
        <strain evidence="4">DSM 21220</strain>
    </source>
</reference>
<dbReference type="GO" id="GO:0000166">
    <property type="term" value="F:nucleotide binding"/>
    <property type="evidence" value="ECO:0007669"/>
    <property type="project" value="InterPro"/>
</dbReference>
<dbReference type="RefSeq" id="WP_278099629.1">
    <property type="nucleotide sequence ID" value="NZ_CP091092.1"/>
</dbReference>
<dbReference type="PANTHER" id="PTHR43818">
    <property type="entry name" value="BCDNA.GH03377"/>
    <property type="match status" value="1"/>
</dbReference>
<dbReference type="KEGG" id="manq:L1994_11755"/>
<dbReference type="Proteomes" id="UP001218895">
    <property type="component" value="Chromosome"/>
</dbReference>
<keyword evidence="5" id="KW-1185">Reference proteome</keyword>
<dbReference type="InterPro" id="IPR055170">
    <property type="entry name" value="GFO_IDH_MocA-like_dom"/>
</dbReference>
<accession>A0AAF0JTU8</accession>
<dbReference type="SUPFAM" id="SSF55347">
    <property type="entry name" value="Glyceraldehyde-3-phosphate dehydrogenase-like, C-terminal domain"/>
    <property type="match status" value="1"/>
</dbReference>
<dbReference type="GO" id="GO:0016491">
    <property type="term" value="F:oxidoreductase activity"/>
    <property type="evidence" value="ECO:0007669"/>
    <property type="project" value="UniProtKB-KW"/>
</dbReference>
<evidence type="ECO:0000313" key="5">
    <source>
        <dbReference type="Proteomes" id="UP001218895"/>
    </source>
</evidence>
<sequence length="324" mass="36798">MHIGIIGCGLIGHKRAASLPEGYLCAVADVDLNRAKKLAEKYPNCEAYSDWMEILSRNDIDTVIISTTNNWLAPITLAAVNAGKHVLVEKPAARNFSEFDSIIKESEKKSVKIMVGYNLRCHPALLKAKKIAETKELGEIIYIRGRYGHGGRPGYEKEWRANPEISGGGELLDQGVHLIDLSRWFLGDFKEIDGHIHTFFWKMPVEDNGFIYLENKAGKVAWLQVSCTEWKNLFSYEIFCEYGKMQIDGIGGSYGTERLTLYKMLPQMGPPETTIWEYPFPDESWKIQFQQFEEAIKLDVSPRPNLQDAQETLKIVAKIYGENE</sequence>
<evidence type="ECO:0000256" key="1">
    <source>
        <dbReference type="ARBA" id="ARBA00023002"/>
    </source>
</evidence>
<dbReference type="AlphaFoldDB" id="A0AAF0JTU8"/>
<evidence type="ECO:0000259" key="3">
    <source>
        <dbReference type="Pfam" id="PF22725"/>
    </source>
</evidence>
<dbReference type="Pfam" id="PF22725">
    <property type="entry name" value="GFO_IDH_MocA_C3"/>
    <property type="match status" value="1"/>
</dbReference>
<dbReference type="InterPro" id="IPR036291">
    <property type="entry name" value="NAD(P)-bd_dom_sf"/>
</dbReference>
<dbReference type="SUPFAM" id="SSF51735">
    <property type="entry name" value="NAD(P)-binding Rossmann-fold domains"/>
    <property type="match status" value="1"/>
</dbReference>
<organism evidence="4 5">
    <name type="scientific">Methanomicrobium antiquum</name>
    <dbReference type="NCBI Taxonomy" id="487686"/>
    <lineage>
        <taxon>Archaea</taxon>
        <taxon>Methanobacteriati</taxon>
        <taxon>Methanobacteriota</taxon>
        <taxon>Stenosarchaea group</taxon>
        <taxon>Methanomicrobia</taxon>
        <taxon>Methanomicrobiales</taxon>
        <taxon>Methanomicrobiaceae</taxon>
        <taxon>Methanomicrobium</taxon>
    </lineage>
</organism>
<name>A0AAF0JTU8_9EURY</name>
<dbReference type="InterPro" id="IPR050463">
    <property type="entry name" value="Gfo/Idh/MocA_oxidrdct_glycsds"/>
</dbReference>
<protein>
    <submittedName>
        <fullName evidence="4">Gfo/Idh/MocA family oxidoreductase</fullName>
    </submittedName>
</protein>
<dbReference type="Gene3D" id="3.40.50.720">
    <property type="entry name" value="NAD(P)-binding Rossmann-like Domain"/>
    <property type="match status" value="1"/>
</dbReference>
<dbReference type="PANTHER" id="PTHR43818:SF11">
    <property type="entry name" value="BCDNA.GH03377"/>
    <property type="match status" value="1"/>
</dbReference>
<feature type="domain" description="Gfo/Idh/MocA-like oxidoreductase N-terminal" evidence="2">
    <location>
        <begin position="2"/>
        <end position="117"/>
    </location>
</feature>
<dbReference type="GeneID" id="79951086"/>
<gene>
    <name evidence="4" type="ORF">L1994_11755</name>
</gene>
<feature type="domain" description="GFO/IDH/MocA-like oxidoreductase" evidence="3">
    <location>
        <begin position="126"/>
        <end position="245"/>
    </location>
</feature>